<dbReference type="RefSeq" id="WP_219765996.1">
    <property type="nucleotide sequence ID" value="NZ_JAHYBZ010000011.1"/>
</dbReference>
<evidence type="ECO:0000313" key="1">
    <source>
        <dbReference type="EMBL" id="MBW6401375.1"/>
    </source>
</evidence>
<accession>A0ABS7AJ71</accession>
<gene>
    <name evidence="1" type="ORF">KPL78_26215</name>
</gene>
<evidence type="ECO:0000313" key="2">
    <source>
        <dbReference type="Proteomes" id="UP001196565"/>
    </source>
</evidence>
<protein>
    <submittedName>
        <fullName evidence="1">Phosphate/phosphite/phosphonate ABC transporter substrate-binding protein</fullName>
    </submittedName>
</protein>
<name>A0ABS7AJ71_9PROT</name>
<dbReference type="Gene3D" id="3.40.190.10">
    <property type="entry name" value="Periplasmic binding protein-like II"/>
    <property type="match status" value="1"/>
</dbReference>
<sequence length="303" mass="34756">MILYGGDYEHTLEIRSVRHGLALDYRTLDRPELFARVLHRQPFAACEFSLSNYIMMRDRGADWLTAVPVFPARAFRHGTMLVRRDDPISCVADLSGRRVGIADYSMTAGVWARGIMAEDLGLHWSALRWFAPATPRFDPPVSAHVTPVDRDLEDALADGEIDALLAPRSRDLLLPQAARRFRPLLPDWQAAERRWFERTGIYPISHVVVLHQAEAERQAALPVAVVEAYQHAKQRARQRRLASTFLPWGEATWRDTMALFGEDPMPYGLCAANRAVIDRLQDYLMEQELTTRRWTFDELFRPC</sequence>
<dbReference type="EMBL" id="JAHYBZ010000011">
    <property type="protein sequence ID" value="MBW6401375.1"/>
    <property type="molecule type" value="Genomic_DNA"/>
</dbReference>
<proteinExistence type="predicted"/>
<dbReference type="Proteomes" id="UP001196565">
    <property type="component" value="Unassembled WGS sequence"/>
</dbReference>
<organism evidence="1 2">
    <name type="scientific">Roseomonas alba</name>
    <dbReference type="NCBI Taxonomy" id="2846776"/>
    <lineage>
        <taxon>Bacteria</taxon>
        <taxon>Pseudomonadati</taxon>
        <taxon>Pseudomonadota</taxon>
        <taxon>Alphaproteobacteria</taxon>
        <taxon>Acetobacterales</taxon>
        <taxon>Roseomonadaceae</taxon>
        <taxon>Roseomonas</taxon>
    </lineage>
</organism>
<keyword evidence="2" id="KW-1185">Reference proteome</keyword>
<reference evidence="1 2" key="1">
    <citation type="submission" date="2021-07" db="EMBL/GenBank/DDBJ databases">
        <authorList>
            <person name="So Y."/>
        </authorList>
    </citation>
    <scope>NUCLEOTIDE SEQUENCE [LARGE SCALE GENOMIC DNA]</scope>
    <source>
        <strain evidence="1 2">HJA6</strain>
    </source>
</reference>
<comment type="caution">
    <text evidence="1">The sequence shown here is derived from an EMBL/GenBank/DDBJ whole genome shotgun (WGS) entry which is preliminary data.</text>
</comment>
<dbReference type="SUPFAM" id="SSF53850">
    <property type="entry name" value="Periplasmic binding protein-like II"/>
    <property type="match status" value="1"/>
</dbReference>